<name>A0ACB7S6X6_HYAAI</name>
<comment type="caution">
    <text evidence="1">The sequence shown here is derived from an EMBL/GenBank/DDBJ whole genome shotgun (WGS) entry which is preliminary data.</text>
</comment>
<proteinExistence type="predicted"/>
<gene>
    <name evidence="1" type="ORF">HPB50_003795</name>
</gene>
<sequence>MIQAPVRAGRPRRDLARLSAQSNDGLVSTLRARTPSVTTAVSTAVSAGFGARYGGGRHGKKRRWIGGDCARPLRNTLLLLLLWPGTPTPFLLLQAHLLSTYLDARTLVHLRPGPTVWPPAFRKGSGSGSHEVYEVSTPQCGYFHLVVVAVLIYLSLE</sequence>
<protein>
    <submittedName>
        <fullName evidence="1">Uncharacterized protein</fullName>
    </submittedName>
</protein>
<dbReference type="EMBL" id="CM023485">
    <property type="protein sequence ID" value="KAH6929654.1"/>
    <property type="molecule type" value="Genomic_DNA"/>
</dbReference>
<reference evidence="1" key="1">
    <citation type="submission" date="2020-05" db="EMBL/GenBank/DDBJ databases">
        <title>Large-scale comparative analyses of tick genomes elucidate their genetic diversity and vector capacities.</title>
        <authorList>
            <person name="Jia N."/>
            <person name="Wang J."/>
            <person name="Shi W."/>
            <person name="Du L."/>
            <person name="Sun Y."/>
            <person name="Zhan W."/>
            <person name="Jiang J."/>
            <person name="Wang Q."/>
            <person name="Zhang B."/>
            <person name="Ji P."/>
            <person name="Sakyi L.B."/>
            <person name="Cui X."/>
            <person name="Yuan T."/>
            <person name="Jiang B."/>
            <person name="Yang W."/>
            <person name="Lam T.T.-Y."/>
            <person name="Chang Q."/>
            <person name="Ding S."/>
            <person name="Wang X."/>
            <person name="Zhu J."/>
            <person name="Ruan X."/>
            <person name="Zhao L."/>
            <person name="Wei J."/>
            <person name="Que T."/>
            <person name="Du C."/>
            <person name="Cheng J."/>
            <person name="Dai P."/>
            <person name="Han X."/>
            <person name="Huang E."/>
            <person name="Gao Y."/>
            <person name="Liu J."/>
            <person name="Shao H."/>
            <person name="Ye R."/>
            <person name="Li L."/>
            <person name="Wei W."/>
            <person name="Wang X."/>
            <person name="Wang C."/>
            <person name="Yang T."/>
            <person name="Huo Q."/>
            <person name="Li W."/>
            <person name="Guo W."/>
            <person name="Chen H."/>
            <person name="Zhou L."/>
            <person name="Ni X."/>
            <person name="Tian J."/>
            <person name="Zhou Y."/>
            <person name="Sheng Y."/>
            <person name="Liu T."/>
            <person name="Pan Y."/>
            <person name="Xia L."/>
            <person name="Li J."/>
            <person name="Zhao F."/>
            <person name="Cao W."/>
        </authorList>
    </citation>
    <scope>NUCLEOTIDE SEQUENCE</scope>
    <source>
        <strain evidence="1">Hyas-2018</strain>
    </source>
</reference>
<organism evidence="1 2">
    <name type="scientific">Hyalomma asiaticum</name>
    <name type="common">Tick</name>
    <dbReference type="NCBI Taxonomy" id="266040"/>
    <lineage>
        <taxon>Eukaryota</taxon>
        <taxon>Metazoa</taxon>
        <taxon>Ecdysozoa</taxon>
        <taxon>Arthropoda</taxon>
        <taxon>Chelicerata</taxon>
        <taxon>Arachnida</taxon>
        <taxon>Acari</taxon>
        <taxon>Parasitiformes</taxon>
        <taxon>Ixodida</taxon>
        <taxon>Ixodoidea</taxon>
        <taxon>Ixodidae</taxon>
        <taxon>Hyalomminae</taxon>
        <taxon>Hyalomma</taxon>
    </lineage>
</organism>
<evidence type="ECO:0000313" key="1">
    <source>
        <dbReference type="EMBL" id="KAH6929654.1"/>
    </source>
</evidence>
<accession>A0ACB7S6X6</accession>
<evidence type="ECO:0000313" key="2">
    <source>
        <dbReference type="Proteomes" id="UP000821845"/>
    </source>
</evidence>
<keyword evidence="2" id="KW-1185">Reference proteome</keyword>
<dbReference type="Proteomes" id="UP000821845">
    <property type="component" value="Chromosome 5"/>
</dbReference>